<proteinExistence type="predicted"/>
<evidence type="ECO:0000313" key="3">
    <source>
        <dbReference type="Proteomes" id="UP001291623"/>
    </source>
</evidence>
<feature type="region of interest" description="Disordered" evidence="1">
    <location>
        <begin position="1"/>
        <end position="20"/>
    </location>
</feature>
<feature type="compositionally biased region" description="Basic and acidic residues" evidence="1">
    <location>
        <begin position="54"/>
        <end position="71"/>
    </location>
</feature>
<sequence>MTVGNLRQLQASKAKERRRNQQYERLKAQLDVLLAIGAFAIPPCADGAIPRSRSSRDHPIHDRHVRDLVDE</sequence>
<dbReference type="Proteomes" id="UP001291623">
    <property type="component" value="Unassembled WGS sequence"/>
</dbReference>
<evidence type="ECO:0000256" key="1">
    <source>
        <dbReference type="SAM" id="MobiDB-lite"/>
    </source>
</evidence>
<keyword evidence="3" id="KW-1185">Reference proteome</keyword>
<accession>A0AAE1RQD5</accession>
<reference evidence="2" key="1">
    <citation type="submission" date="2023-12" db="EMBL/GenBank/DDBJ databases">
        <title>Genome assembly of Anisodus tanguticus.</title>
        <authorList>
            <person name="Wang Y.-J."/>
        </authorList>
    </citation>
    <scope>NUCLEOTIDE SEQUENCE</scope>
    <source>
        <strain evidence="2">KB-2021</strain>
        <tissue evidence="2">Leaf</tissue>
    </source>
</reference>
<comment type="caution">
    <text evidence="2">The sequence shown here is derived from an EMBL/GenBank/DDBJ whole genome shotgun (WGS) entry which is preliminary data.</text>
</comment>
<protein>
    <submittedName>
        <fullName evidence="2">Uncharacterized protein</fullName>
    </submittedName>
</protein>
<feature type="compositionally biased region" description="Polar residues" evidence="1">
    <location>
        <begin position="1"/>
        <end position="11"/>
    </location>
</feature>
<dbReference type="EMBL" id="JAVYJV010000013">
    <property type="protein sequence ID" value="KAK4355082.1"/>
    <property type="molecule type" value="Genomic_DNA"/>
</dbReference>
<dbReference type="AlphaFoldDB" id="A0AAE1RQD5"/>
<feature type="region of interest" description="Disordered" evidence="1">
    <location>
        <begin position="47"/>
        <end position="71"/>
    </location>
</feature>
<gene>
    <name evidence="2" type="ORF">RND71_024053</name>
</gene>
<name>A0AAE1RQD5_9SOLA</name>
<organism evidence="2 3">
    <name type="scientific">Anisodus tanguticus</name>
    <dbReference type="NCBI Taxonomy" id="243964"/>
    <lineage>
        <taxon>Eukaryota</taxon>
        <taxon>Viridiplantae</taxon>
        <taxon>Streptophyta</taxon>
        <taxon>Embryophyta</taxon>
        <taxon>Tracheophyta</taxon>
        <taxon>Spermatophyta</taxon>
        <taxon>Magnoliopsida</taxon>
        <taxon>eudicotyledons</taxon>
        <taxon>Gunneridae</taxon>
        <taxon>Pentapetalae</taxon>
        <taxon>asterids</taxon>
        <taxon>lamiids</taxon>
        <taxon>Solanales</taxon>
        <taxon>Solanaceae</taxon>
        <taxon>Solanoideae</taxon>
        <taxon>Hyoscyameae</taxon>
        <taxon>Anisodus</taxon>
    </lineage>
</organism>
<evidence type="ECO:0000313" key="2">
    <source>
        <dbReference type="EMBL" id="KAK4355082.1"/>
    </source>
</evidence>